<proteinExistence type="predicted"/>
<dbReference type="Pfam" id="PF03860">
    <property type="entry name" value="Csp"/>
    <property type="match status" value="1"/>
</dbReference>
<evidence type="ECO:0000313" key="1">
    <source>
        <dbReference type="EMBL" id="SSW65048.1"/>
    </source>
</evidence>
<sequence>MPETDEDMEACISQCLGCYRNCLQTASQHCLEAGGKHIEPEHFRLMMACAEICRTTAHTMLIGVAIHGRVCAACADMCRACAESCTGLHGMAECEEACRRCAQACEKMA</sequence>
<keyword evidence="2" id="KW-1185">Reference proteome</keyword>
<dbReference type="PANTHER" id="PTHR37310">
    <property type="entry name" value="CYTOPLASMIC PROTEIN-RELATED"/>
    <property type="match status" value="1"/>
</dbReference>
<evidence type="ECO:0000313" key="2">
    <source>
        <dbReference type="Proteomes" id="UP000289184"/>
    </source>
</evidence>
<dbReference type="RefSeq" id="WP_129527161.1">
    <property type="nucleotide sequence ID" value="NZ_UFQB01000006.1"/>
</dbReference>
<reference evidence="1 2" key="1">
    <citation type="submission" date="2018-07" db="EMBL/GenBank/DDBJ databases">
        <authorList>
            <person name="Peeters C."/>
        </authorList>
    </citation>
    <scope>NUCLEOTIDE SEQUENCE [LARGE SCALE GENOMIC DNA]</scope>
    <source>
        <strain evidence="1 2">LMG 3411</strain>
    </source>
</reference>
<dbReference type="AlphaFoldDB" id="A0A446CAV8"/>
<accession>A0A446CAV8</accession>
<dbReference type="Proteomes" id="UP000289184">
    <property type="component" value="Unassembled WGS sequence"/>
</dbReference>
<organism evidence="1 2">
    <name type="scientific">Achromobacter agilis</name>
    <dbReference type="NCBI Taxonomy" id="1353888"/>
    <lineage>
        <taxon>Bacteria</taxon>
        <taxon>Pseudomonadati</taxon>
        <taxon>Pseudomonadota</taxon>
        <taxon>Betaproteobacteria</taxon>
        <taxon>Burkholderiales</taxon>
        <taxon>Alcaligenaceae</taxon>
        <taxon>Achromobacter</taxon>
    </lineage>
</organism>
<dbReference type="EMBL" id="UFQB01000006">
    <property type="protein sequence ID" value="SSW65048.1"/>
    <property type="molecule type" value="Genomic_DNA"/>
</dbReference>
<dbReference type="CDD" id="cd08026">
    <property type="entry name" value="DUF326"/>
    <property type="match status" value="1"/>
</dbReference>
<dbReference type="InterPro" id="IPR044543">
    <property type="entry name" value="YHJQ-like"/>
</dbReference>
<dbReference type="Gene3D" id="1.20.1270.360">
    <property type="match status" value="1"/>
</dbReference>
<name>A0A446CAV8_9BURK</name>
<gene>
    <name evidence="1" type="primary">yhjQ_1</name>
    <name evidence="1" type="ORF">AGI3411_01931</name>
</gene>
<dbReference type="PANTHER" id="PTHR37310:SF1">
    <property type="entry name" value="CYTOPLASMIC PROTEIN"/>
    <property type="match status" value="1"/>
</dbReference>
<protein>
    <submittedName>
        <fullName evidence="1">Putative cysteine-rich protein YhjQ</fullName>
    </submittedName>
</protein>
<dbReference type="InterPro" id="IPR005560">
    <property type="entry name" value="Csp_YhjQ"/>
</dbReference>
<dbReference type="OrthoDB" id="5396211at2"/>